<organism evidence="3 4">
    <name type="scientific">Cerrena zonata</name>
    <dbReference type="NCBI Taxonomy" id="2478898"/>
    <lineage>
        <taxon>Eukaryota</taxon>
        <taxon>Fungi</taxon>
        <taxon>Dikarya</taxon>
        <taxon>Basidiomycota</taxon>
        <taxon>Agaricomycotina</taxon>
        <taxon>Agaricomycetes</taxon>
        <taxon>Polyporales</taxon>
        <taxon>Cerrenaceae</taxon>
        <taxon>Cerrena</taxon>
    </lineage>
</organism>
<name>A0AAW0G420_9APHY</name>
<feature type="compositionally biased region" description="Low complexity" evidence="1">
    <location>
        <begin position="183"/>
        <end position="202"/>
    </location>
</feature>
<feature type="region of interest" description="Disordered" evidence="1">
    <location>
        <begin position="309"/>
        <end position="329"/>
    </location>
</feature>
<accession>A0AAW0G420</accession>
<feature type="compositionally biased region" description="Acidic residues" evidence="1">
    <location>
        <begin position="315"/>
        <end position="329"/>
    </location>
</feature>
<feature type="chain" id="PRO_5043877943" evidence="2">
    <location>
        <begin position="21"/>
        <end position="329"/>
    </location>
</feature>
<dbReference type="EMBL" id="JASBNA010000018">
    <property type="protein sequence ID" value="KAK7685895.1"/>
    <property type="molecule type" value="Genomic_DNA"/>
</dbReference>
<evidence type="ECO:0000256" key="1">
    <source>
        <dbReference type="SAM" id="MobiDB-lite"/>
    </source>
</evidence>
<keyword evidence="4" id="KW-1185">Reference proteome</keyword>
<reference evidence="3 4" key="1">
    <citation type="submission" date="2022-09" db="EMBL/GenBank/DDBJ databases">
        <authorList>
            <person name="Palmer J.M."/>
        </authorList>
    </citation>
    <scope>NUCLEOTIDE SEQUENCE [LARGE SCALE GENOMIC DNA]</scope>
    <source>
        <strain evidence="3 4">DSM 7382</strain>
    </source>
</reference>
<feature type="region of interest" description="Disordered" evidence="1">
    <location>
        <begin position="243"/>
        <end position="269"/>
    </location>
</feature>
<keyword evidence="2" id="KW-0732">Signal</keyword>
<evidence type="ECO:0000313" key="3">
    <source>
        <dbReference type="EMBL" id="KAK7685895.1"/>
    </source>
</evidence>
<evidence type="ECO:0000256" key="2">
    <source>
        <dbReference type="SAM" id="SignalP"/>
    </source>
</evidence>
<feature type="compositionally biased region" description="Low complexity" evidence="1">
    <location>
        <begin position="243"/>
        <end position="265"/>
    </location>
</feature>
<proteinExistence type="predicted"/>
<gene>
    <name evidence="3" type="ORF">QCA50_010702</name>
</gene>
<feature type="region of interest" description="Disordered" evidence="1">
    <location>
        <begin position="183"/>
        <end position="206"/>
    </location>
</feature>
<evidence type="ECO:0000313" key="4">
    <source>
        <dbReference type="Proteomes" id="UP001385951"/>
    </source>
</evidence>
<comment type="caution">
    <text evidence="3">The sequence shown here is derived from an EMBL/GenBank/DDBJ whole genome shotgun (WGS) entry which is preliminary data.</text>
</comment>
<protein>
    <submittedName>
        <fullName evidence="3">Uncharacterized protein</fullName>
    </submittedName>
</protein>
<dbReference type="Proteomes" id="UP001385951">
    <property type="component" value="Unassembled WGS sequence"/>
</dbReference>
<sequence>MFSKLFSAALVLGLTLQVSAHAVINPALGVAGTARRADAKRPSTAAPCGNGVNVATALAASTPVAMNGNTFTTTVTNFNGGRDGSRQVTAQVDATGTGKNFVAATVTQNGDAAPTGTGSQQITVQMPAGTTCTGGSGSTCLVSFKTAGNFGNCIAVSQGGAAAAAGGAANAATAAAATNGTAAAATGNAATGNTTTTATGKTTKAKGRKAKAAAAAAAAAAAGNANAGAAATQDAAAAGNTTTAATTTDATGNTTTTATTATTGKAKGRKAKAAAAGAVAQRDLDVRAVASRAARLYRELEAIAARDAAIAPEDIFPDTDEDDFEEDDE</sequence>
<feature type="signal peptide" evidence="2">
    <location>
        <begin position="1"/>
        <end position="20"/>
    </location>
</feature>
<dbReference type="AlphaFoldDB" id="A0AAW0G420"/>